<feature type="domain" description="FAS1" evidence="1">
    <location>
        <begin position="44"/>
        <end position="224"/>
    </location>
</feature>
<reference evidence="2 3" key="1">
    <citation type="submission" date="2019-03" db="EMBL/GenBank/DDBJ databases">
        <title>Genomic Encyclopedia of Type Strains, Phase IV (KMG-IV): sequencing the most valuable type-strain genomes for metagenomic binning, comparative biology and taxonomic classification.</title>
        <authorList>
            <person name="Goeker M."/>
        </authorList>
    </citation>
    <scope>NUCLEOTIDE SEQUENCE [LARGE SCALE GENOMIC DNA]</scope>
    <source>
        <strain evidence="2 3">DSM 21100</strain>
    </source>
</reference>
<dbReference type="AlphaFoldDB" id="A0A4R3KKS0"/>
<evidence type="ECO:0000313" key="3">
    <source>
        <dbReference type="Proteomes" id="UP000295807"/>
    </source>
</evidence>
<dbReference type="Pfam" id="PF02469">
    <property type="entry name" value="Fasciclin"/>
    <property type="match status" value="1"/>
</dbReference>
<proteinExistence type="predicted"/>
<dbReference type="PROSITE" id="PS50213">
    <property type="entry name" value="FAS1"/>
    <property type="match status" value="1"/>
</dbReference>
<dbReference type="EMBL" id="SMAD01000022">
    <property type="protein sequence ID" value="TCS84287.1"/>
    <property type="molecule type" value="Genomic_DNA"/>
</dbReference>
<keyword evidence="3" id="KW-1185">Reference proteome</keyword>
<evidence type="ECO:0000259" key="1">
    <source>
        <dbReference type="PROSITE" id="PS50213"/>
    </source>
</evidence>
<name>A0A4R3KKS0_9SPHI</name>
<accession>A0A4R3KKS0</accession>
<dbReference type="SUPFAM" id="SSF82153">
    <property type="entry name" value="FAS1 domain"/>
    <property type="match status" value="1"/>
</dbReference>
<sequence length="242" mass="27054">MSSNNIKRYAKIAILYLGVAAGLTSCAKDDYYRDGGLADPNFEGSMLAYLESKPVEFDTIAQLVKLAGLDELLQTGDVTFFAPSDSEVKDLIGYVGRDGLNNRLYALKKDTIRVLADVDSLIWKKYLERHLFRGSNFLADYPQIDHSLKQIYPGENYYSLNNTVLNIGVVYHDVNDVKYAGYRQLSISYIPDVSRPNDGWYTTMISSSDIKPTNGVVHTLSKDDALFGFDPDEFIDDVAASK</sequence>
<comment type="caution">
    <text evidence="2">The sequence shown here is derived from an EMBL/GenBank/DDBJ whole genome shotgun (WGS) entry which is preliminary data.</text>
</comment>
<dbReference type="RefSeq" id="WP_132130738.1">
    <property type="nucleotide sequence ID" value="NZ_SMAD01000022.1"/>
</dbReference>
<organism evidence="2 3">
    <name type="scientific">Anseongella ginsenosidimutans</name>
    <dbReference type="NCBI Taxonomy" id="496056"/>
    <lineage>
        <taxon>Bacteria</taxon>
        <taxon>Pseudomonadati</taxon>
        <taxon>Bacteroidota</taxon>
        <taxon>Sphingobacteriia</taxon>
        <taxon>Sphingobacteriales</taxon>
        <taxon>Sphingobacteriaceae</taxon>
        <taxon>Anseongella</taxon>
    </lineage>
</organism>
<dbReference type="InterPro" id="IPR000782">
    <property type="entry name" value="FAS1_domain"/>
</dbReference>
<dbReference type="Proteomes" id="UP000295807">
    <property type="component" value="Unassembled WGS sequence"/>
</dbReference>
<evidence type="ECO:0000313" key="2">
    <source>
        <dbReference type="EMBL" id="TCS84287.1"/>
    </source>
</evidence>
<dbReference type="InterPro" id="IPR036378">
    <property type="entry name" value="FAS1_dom_sf"/>
</dbReference>
<dbReference type="PROSITE" id="PS51257">
    <property type="entry name" value="PROKAR_LIPOPROTEIN"/>
    <property type="match status" value="1"/>
</dbReference>
<protein>
    <submittedName>
        <fullName evidence="2">Fasciclin domain-containing protein</fullName>
    </submittedName>
</protein>
<dbReference type="OrthoDB" id="1097608at2"/>
<gene>
    <name evidence="2" type="ORF">EDD80_1227</name>
</gene>
<dbReference type="Gene3D" id="2.30.180.10">
    <property type="entry name" value="FAS1 domain"/>
    <property type="match status" value="1"/>
</dbReference>